<dbReference type="PANTHER" id="PTHR40518">
    <property type="entry name" value="ACETOACETATE DECARBOXYLASE"/>
    <property type="match status" value="1"/>
</dbReference>
<gene>
    <name evidence="1" type="ORF">QBC46DRAFT_396587</name>
</gene>
<organism evidence="1 2">
    <name type="scientific">Diplogelasinospora grovesii</name>
    <dbReference type="NCBI Taxonomy" id="303347"/>
    <lineage>
        <taxon>Eukaryota</taxon>
        <taxon>Fungi</taxon>
        <taxon>Dikarya</taxon>
        <taxon>Ascomycota</taxon>
        <taxon>Pezizomycotina</taxon>
        <taxon>Sordariomycetes</taxon>
        <taxon>Sordariomycetidae</taxon>
        <taxon>Sordariales</taxon>
        <taxon>Diplogelasinosporaceae</taxon>
        <taxon>Diplogelasinospora</taxon>
    </lineage>
</organism>
<comment type="caution">
    <text evidence="1">The sequence shown here is derived from an EMBL/GenBank/DDBJ whole genome shotgun (WGS) entry which is preliminary data.</text>
</comment>
<evidence type="ECO:0000313" key="1">
    <source>
        <dbReference type="EMBL" id="KAK3935832.1"/>
    </source>
</evidence>
<dbReference type="Proteomes" id="UP001303473">
    <property type="component" value="Unassembled WGS sequence"/>
</dbReference>
<accession>A0AAN6N1P8</accession>
<name>A0AAN6N1P8_9PEZI</name>
<dbReference type="InterPro" id="IPR023375">
    <property type="entry name" value="ADC_dom_sf"/>
</dbReference>
<keyword evidence="2" id="KW-1185">Reference proteome</keyword>
<sequence length="288" mass="31996">MADNDSSEIQIAPPPWKCKATAYMIPFWTSSRTAANLPTKAYHPLEAASTFASPDYGTPVGGLSMIQILRYTESPVGPYDELLIVPGTFVYPFGNDADGTKGTKKGLKLTRIYVSQKHTCYNGRQNWNIPKHLARFEWTDLPNGATRVQVYPPDTNANEGAFFQCTFQKSRIPLPSFPCSVRMLSLLGVETGLVQPPLPEGESGELVGTKQWCRAVPIQYASRTSFLWADMQQQQQTGENGDAAADGCENFWPGLNRWNACFKMTDATIEFGDSEVWDTPRHLLSRGE</sequence>
<dbReference type="EMBL" id="MU853905">
    <property type="protein sequence ID" value="KAK3935832.1"/>
    <property type="molecule type" value="Genomic_DNA"/>
</dbReference>
<dbReference type="AlphaFoldDB" id="A0AAN6N1P8"/>
<dbReference type="Gene3D" id="2.40.400.10">
    <property type="entry name" value="Acetoacetate decarboxylase-like"/>
    <property type="match status" value="1"/>
</dbReference>
<reference evidence="2" key="1">
    <citation type="journal article" date="2023" name="Mol. Phylogenet. Evol.">
        <title>Genome-scale phylogeny and comparative genomics of the fungal order Sordariales.</title>
        <authorList>
            <person name="Hensen N."/>
            <person name="Bonometti L."/>
            <person name="Westerberg I."/>
            <person name="Brannstrom I.O."/>
            <person name="Guillou S."/>
            <person name="Cros-Aarteil S."/>
            <person name="Calhoun S."/>
            <person name="Haridas S."/>
            <person name="Kuo A."/>
            <person name="Mondo S."/>
            <person name="Pangilinan J."/>
            <person name="Riley R."/>
            <person name="LaButti K."/>
            <person name="Andreopoulos B."/>
            <person name="Lipzen A."/>
            <person name="Chen C."/>
            <person name="Yan M."/>
            <person name="Daum C."/>
            <person name="Ng V."/>
            <person name="Clum A."/>
            <person name="Steindorff A."/>
            <person name="Ohm R.A."/>
            <person name="Martin F."/>
            <person name="Silar P."/>
            <person name="Natvig D.O."/>
            <person name="Lalanne C."/>
            <person name="Gautier V."/>
            <person name="Ament-Velasquez S.L."/>
            <person name="Kruys A."/>
            <person name="Hutchinson M.I."/>
            <person name="Powell A.J."/>
            <person name="Barry K."/>
            <person name="Miller A.N."/>
            <person name="Grigoriev I.V."/>
            <person name="Debuchy R."/>
            <person name="Gladieux P."/>
            <person name="Hiltunen Thoren M."/>
            <person name="Johannesson H."/>
        </authorList>
    </citation>
    <scope>NUCLEOTIDE SEQUENCE [LARGE SCALE GENOMIC DNA]</scope>
    <source>
        <strain evidence="2">CBS 340.73</strain>
    </source>
</reference>
<evidence type="ECO:0000313" key="2">
    <source>
        <dbReference type="Proteomes" id="UP001303473"/>
    </source>
</evidence>
<protein>
    <submittedName>
        <fullName evidence="1">Uncharacterized protein</fullName>
    </submittedName>
</protein>
<dbReference type="SUPFAM" id="SSF160104">
    <property type="entry name" value="Acetoacetate decarboxylase-like"/>
    <property type="match status" value="1"/>
</dbReference>
<dbReference type="PANTHER" id="PTHR40518:SF1">
    <property type="entry name" value="ACETOACETATE DECARBOXYLASE"/>
    <property type="match status" value="1"/>
</dbReference>
<proteinExistence type="predicted"/>